<dbReference type="EMBL" id="VSSR01000021">
    <property type="protein sequence ID" value="TYL84762.1"/>
    <property type="molecule type" value="Genomic_DNA"/>
</dbReference>
<evidence type="ECO:0000313" key="3">
    <source>
        <dbReference type="Proteomes" id="UP000324853"/>
    </source>
</evidence>
<name>A0A5S4WRW0_9BRAD</name>
<organism evidence="2 3">
    <name type="scientific">Bradyrhizobium cytisi</name>
    <dbReference type="NCBI Taxonomy" id="515489"/>
    <lineage>
        <taxon>Bacteria</taxon>
        <taxon>Pseudomonadati</taxon>
        <taxon>Pseudomonadota</taxon>
        <taxon>Alphaproteobacteria</taxon>
        <taxon>Hyphomicrobiales</taxon>
        <taxon>Nitrobacteraceae</taxon>
        <taxon>Bradyrhizobium</taxon>
    </lineage>
</organism>
<feature type="compositionally biased region" description="Basic and acidic residues" evidence="1">
    <location>
        <begin position="216"/>
        <end position="226"/>
    </location>
</feature>
<dbReference type="SUPFAM" id="SSF56436">
    <property type="entry name" value="C-type lectin-like"/>
    <property type="match status" value="1"/>
</dbReference>
<keyword evidence="3" id="KW-1185">Reference proteome</keyword>
<protein>
    <submittedName>
        <fullName evidence="2">Lectin</fullName>
    </submittedName>
</protein>
<dbReference type="Gene3D" id="3.10.100.10">
    <property type="entry name" value="Mannose-Binding Protein A, subunit A"/>
    <property type="match status" value="1"/>
</dbReference>
<gene>
    <name evidence="2" type="ORF">FXB38_13925</name>
</gene>
<proteinExistence type="predicted"/>
<sequence length="262" mass="27233">MHGAFFFGRLASRQRNKRARVGLTSGGQIQHNREDRMIRTARSVTMSGLALAAALLAAPSVQAQSPDMTFFVTSIGPGKGADLGGLDGADAQCQKLAQVGGAAAKTWRAYLSTQAADGKPAVNAKDRIGKGPWQNAKGVVIAKDVADLHSAANNLTKQTALSEKGEVINGRGDTPNRHDILTGSQADGTAFAAGDDKTCKNWTSSTQGAAIVGHADRQGLRDDEPSKSWNSSHLSRGPDGGCSQADLKSTGGDGLLYCFAAN</sequence>
<dbReference type="OrthoDB" id="3078267at2"/>
<dbReference type="AlphaFoldDB" id="A0A5S4WRW0"/>
<dbReference type="InterPro" id="IPR016186">
    <property type="entry name" value="C-type_lectin-like/link_sf"/>
</dbReference>
<accession>A0A5S4WRW0</accession>
<evidence type="ECO:0000313" key="2">
    <source>
        <dbReference type="EMBL" id="TYL84762.1"/>
    </source>
</evidence>
<reference evidence="2 3" key="1">
    <citation type="submission" date="2019-08" db="EMBL/GenBank/DDBJ databases">
        <title>Bradyrhizobium hipponensis sp. nov., a rhizobium isolated from a Lupinus angustifolius root nodule in Tunisia.</title>
        <authorList>
            <person name="Off K."/>
            <person name="Rejili M."/>
            <person name="Mars M."/>
            <person name="Brachmann A."/>
            <person name="Marin M."/>
        </authorList>
    </citation>
    <scope>NUCLEOTIDE SEQUENCE [LARGE SCALE GENOMIC DNA]</scope>
    <source>
        <strain evidence="2 3">CTAW11</strain>
    </source>
</reference>
<evidence type="ECO:0000256" key="1">
    <source>
        <dbReference type="SAM" id="MobiDB-lite"/>
    </source>
</evidence>
<dbReference type="Proteomes" id="UP000324853">
    <property type="component" value="Unassembled WGS sequence"/>
</dbReference>
<comment type="caution">
    <text evidence="2">The sequence shown here is derived from an EMBL/GenBank/DDBJ whole genome shotgun (WGS) entry which is preliminary data.</text>
</comment>
<dbReference type="InterPro" id="IPR016187">
    <property type="entry name" value="CTDL_fold"/>
</dbReference>
<feature type="region of interest" description="Disordered" evidence="1">
    <location>
        <begin position="216"/>
        <end position="244"/>
    </location>
</feature>